<keyword evidence="2" id="KW-0805">Transcription regulation</keyword>
<dbReference type="InterPro" id="IPR007627">
    <property type="entry name" value="RNA_pol_sigma70_r2"/>
</dbReference>
<dbReference type="SUPFAM" id="SSF88946">
    <property type="entry name" value="Sigma2 domain of RNA polymerase sigma factors"/>
    <property type="match status" value="1"/>
</dbReference>
<dbReference type="EMBL" id="JACCFJ010000001">
    <property type="protein sequence ID" value="NYI81954.1"/>
    <property type="molecule type" value="Genomic_DNA"/>
</dbReference>
<dbReference type="RefSeq" id="WP_179717383.1">
    <property type="nucleotide sequence ID" value="NZ_BAABFH010000001.1"/>
</dbReference>
<protein>
    <submittedName>
        <fullName evidence="8">RNA polymerase sigma factor (Sigma-70 family)</fullName>
    </submittedName>
</protein>
<dbReference type="InterPro" id="IPR036388">
    <property type="entry name" value="WH-like_DNA-bd_sf"/>
</dbReference>
<dbReference type="InterPro" id="IPR013325">
    <property type="entry name" value="RNA_pol_sigma_r2"/>
</dbReference>
<dbReference type="SUPFAM" id="SSF88659">
    <property type="entry name" value="Sigma3 and sigma4 domains of RNA polymerase sigma factors"/>
    <property type="match status" value="1"/>
</dbReference>
<evidence type="ECO:0000259" key="6">
    <source>
        <dbReference type="Pfam" id="PF04542"/>
    </source>
</evidence>
<dbReference type="Pfam" id="PF08281">
    <property type="entry name" value="Sigma70_r4_2"/>
    <property type="match status" value="1"/>
</dbReference>
<feature type="domain" description="RNA polymerase sigma-70 region 2" evidence="6">
    <location>
        <begin position="31"/>
        <end position="92"/>
    </location>
</feature>
<feature type="domain" description="RNA polymerase sigma factor 70 region 4 type 2" evidence="7">
    <location>
        <begin position="126"/>
        <end position="177"/>
    </location>
</feature>
<dbReference type="Pfam" id="PF04542">
    <property type="entry name" value="Sigma70_r2"/>
    <property type="match status" value="1"/>
</dbReference>
<dbReference type="Proteomes" id="UP000587002">
    <property type="component" value="Unassembled WGS sequence"/>
</dbReference>
<gene>
    <name evidence="8" type="ORF">HNR68_000584</name>
</gene>
<dbReference type="GO" id="GO:0003677">
    <property type="term" value="F:DNA binding"/>
    <property type="evidence" value="ECO:0007669"/>
    <property type="project" value="UniProtKB-KW"/>
</dbReference>
<dbReference type="InterPro" id="IPR039425">
    <property type="entry name" value="RNA_pol_sigma-70-like"/>
</dbReference>
<name>A0A853AC18_9PSEU</name>
<evidence type="ECO:0000256" key="3">
    <source>
        <dbReference type="ARBA" id="ARBA00023082"/>
    </source>
</evidence>
<evidence type="ECO:0000256" key="1">
    <source>
        <dbReference type="ARBA" id="ARBA00010641"/>
    </source>
</evidence>
<keyword evidence="4" id="KW-0238">DNA-binding</keyword>
<keyword evidence="9" id="KW-1185">Reference proteome</keyword>
<reference evidence="8 9" key="1">
    <citation type="submission" date="2020-07" db="EMBL/GenBank/DDBJ databases">
        <title>Sequencing the genomes of 1000 actinobacteria strains.</title>
        <authorList>
            <person name="Klenk H.-P."/>
        </authorList>
    </citation>
    <scope>NUCLEOTIDE SEQUENCE [LARGE SCALE GENOMIC DNA]</scope>
    <source>
        <strain evidence="8 9">DSM 44065</strain>
    </source>
</reference>
<dbReference type="GO" id="GO:0016987">
    <property type="term" value="F:sigma factor activity"/>
    <property type="evidence" value="ECO:0007669"/>
    <property type="project" value="UniProtKB-KW"/>
</dbReference>
<keyword evidence="5" id="KW-0804">Transcription</keyword>
<evidence type="ECO:0000259" key="7">
    <source>
        <dbReference type="Pfam" id="PF08281"/>
    </source>
</evidence>
<comment type="caution">
    <text evidence="8">The sequence shown here is derived from an EMBL/GenBank/DDBJ whole genome shotgun (WGS) entry which is preliminary data.</text>
</comment>
<comment type="similarity">
    <text evidence="1">Belongs to the sigma-70 factor family. ECF subfamily.</text>
</comment>
<evidence type="ECO:0000256" key="2">
    <source>
        <dbReference type="ARBA" id="ARBA00023015"/>
    </source>
</evidence>
<dbReference type="InterPro" id="IPR013249">
    <property type="entry name" value="RNA_pol_sigma70_r4_t2"/>
</dbReference>
<dbReference type="GO" id="GO:0006352">
    <property type="term" value="P:DNA-templated transcription initiation"/>
    <property type="evidence" value="ECO:0007669"/>
    <property type="project" value="InterPro"/>
</dbReference>
<evidence type="ECO:0000256" key="5">
    <source>
        <dbReference type="ARBA" id="ARBA00023163"/>
    </source>
</evidence>
<proteinExistence type="inferred from homology"/>
<dbReference type="PANTHER" id="PTHR43133:SF8">
    <property type="entry name" value="RNA POLYMERASE SIGMA FACTOR HI_1459-RELATED"/>
    <property type="match status" value="1"/>
</dbReference>
<dbReference type="Gene3D" id="1.10.1740.10">
    <property type="match status" value="1"/>
</dbReference>
<organism evidence="8 9">
    <name type="scientific">Saccharopolyspora hordei</name>
    <dbReference type="NCBI Taxonomy" id="1838"/>
    <lineage>
        <taxon>Bacteria</taxon>
        <taxon>Bacillati</taxon>
        <taxon>Actinomycetota</taxon>
        <taxon>Actinomycetes</taxon>
        <taxon>Pseudonocardiales</taxon>
        <taxon>Pseudonocardiaceae</taxon>
        <taxon>Saccharopolyspora</taxon>
    </lineage>
</organism>
<keyword evidence="3" id="KW-0731">Sigma factor</keyword>
<dbReference type="InterPro" id="IPR013324">
    <property type="entry name" value="RNA_pol_sigma_r3/r4-like"/>
</dbReference>
<dbReference type="AlphaFoldDB" id="A0A853AC18"/>
<evidence type="ECO:0000256" key="4">
    <source>
        <dbReference type="ARBA" id="ARBA00023125"/>
    </source>
</evidence>
<evidence type="ECO:0000313" key="9">
    <source>
        <dbReference type="Proteomes" id="UP000587002"/>
    </source>
</evidence>
<sequence length="193" mass="21488">MGASAGAAAESDDAALLVRLREGDDAAFGELYRRHAPVVRRFALSVQRQGVDVDDVVAEVFLRVLRAVRAGRGPRDTIRTYLFTVVRRVVAEWSAARRYQLVGADELTERGPRQGDHQVVQAEGELLARAFLRLPERWREVLWRTEVEGHRPASLAAQLGLTPNATAVLAHRARRRLREAYHQAAELPLGRGA</sequence>
<dbReference type="Gene3D" id="1.10.10.10">
    <property type="entry name" value="Winged helix-like DNA-binding domain superfamily/Winged helix DNA-binding domain"/>
    <property type="match status" value="1"/>
</dbReference>
<dbReference type="PANTHER" id="PTHR43133">
    <property type="entry name" value="RNA POLYMERASE ECF-TYPE SIGMA FACTO"/>
    <property type="match status" value="1"/>
</dbReference>
<dbReference type="InterPro" id="IPR014284">
    <property type="entry name" value="RNA_pol_sigma-70_dom"/>
</dbReference>
<evidence type="ECO:0000313" key="8">
    <source>
        <dbReference type="EMBL" id="NYI81954.1"/>
    </source>
</evidence>
<dbReference type="NCBIfam" id="TIGR02937">
    <property type="entry name" value="sigma70-ECF"/>
    <property type="match status" value="1"/>
</dbReference>
<accession>A0A853AC18</accession>